<feature type="chain" id="PRO_5031393147" description="Feruloyl esterase" evidence="8">
    <location>
        <begin position="18"/>
        <end position="371"/>
    </location>
</feature>
<evidence type="ECO:0000256" key="1">
    <source>
        <dbReference type="ARBA" id="ARBA00004613"/>
    </source>
</evidence>
<evidence type="ECO:0000256" key="5">
    <source>
        <dbReference type="ARBA" id="ARBA00022801"/>
    </source>
</evidence>
<dbReference type="InterPro" id="IPR029058">
    <property type="entry name" value="AB_hydrolase_fold"/>
</dbReference>
<organism evidence="9">
    <name type="scientific">Alexandrium monilatum</name>
    <dbReference type="NCBI Taxonomy" id="311494"/>
    <lineage>
        <taxon>Eukaryota</taxon>
        <taxon>Sar</taxon>
        <taxon>Alveolata</taxon>
        <taxon>Dinophyceae</taxon>
        <taxon>Gonyaulacales</taxon>
        <taxon>Pyrocystaceae</taxon>
        <taxon>Alexandrium</taxon>
    </lineage>
</organism>
<keyword evidence="6" id="KW-0119">Carbohydrate metabolism</keyword>
<dbReference type="AlphaFoldDB" id="A0A7S4SI63"/>
<gene>
    <name evidence="9" type="ORF">AMON00008_LOCUS50208</name>
</gene>
<dbReference type="PANTHER" id="PTHR38050:SF2">
    <property type="entry name" value="FERULOYL ESTERASE C-RELATED"/>
    <property type="match status" value="1"/>
</dbReference>
<sequence length="371" mass="40736">MCLRLLSIISLARAAGGVTEEAPSCVPARLVQKTGFRNLTVSVKDRFATRWFLLYVPEYYKLTAPVPLWILAPGAWNEPGLQIRMAELVSYAEEQQFAFIALKGVGNLMNVFLQGLPRTGPDYADDVVYTQAALDEVRRQLCIDPRRVFCAGYSRGARFCSRLASELSPVLAAIAPVSGLRFPEPSNATRPMPIITFHGTGDPVNPYAGGADPRANHEYWDDPVEVAVSKWVRFNGCTREESYRQSKHVVIHKHTKCKNNADVVFVKIDKGGHTWPGSRFHWSKGLGVVNREINASVMMGAFFKEHPLPAPGAEGTARIHMDMGAFHSVSAMGLASMGLATGMLTAALVPRILRCLCSRSDPDSDSEGWSS</sequence>
<evidence type="ECO:0000256" key="7">
    <source>
        <dbReference type="ARBA" id="ARBA00023326"/>
    </source>
</evidence>
<evidence type="ECO:0000313" key="9">
    <source>
        <dbReference type="EMBL" id="CAE4645626.1"/>
    </source>
</evidence>
<name>A0A7S4SI63_9DINO</name>
<keyword evidence="7" id="KW-0624">Polysaccharide degradation</keyword>
<accession>A0A7S4SI63</accession>
<keyword evidence="5" id="KW-0378">Hydrolase</keyword>
<dbReference type="SUPFAM" id="SSF53474">
    <property type="entry name" value="alpha/beta-Hydrolases"/>
    <property type="match status" value="1"/>
</dbReference>
<evidence type="ECO:0008006" key="10">
    <source>
        <dbReference type="Google" id="ProtNLM"/>
    </source>
</evidence>
<evidence type="ECO:0000256" key="2">
    <source>
        <dbReference type="ARBA" id="ARBA00022525"/>
    </source>
</evidence>
<reference evidence="9" key="1">
    <citation type="submission" date="2021-01" db="EMBL/GenBank/DDBJ databases">
        <authorList>
            <person name="Corre E."/>
            <person name="Pelletier E."/>
            <person name="Niang G."/>
            <person name="Scheremetjew M."/>
            <person name="Finn R."/>
            <person name="Kale V."/>
            <person name="Holt S."/>
            <person name="Cochrane G."/>
            <person name="Meng A."/>
            <person name="Brown T."/>
            <person name="Cohen L."/>
        </authorList>
    </citation>
    <scope>NUCLEOTIDE SEQUENCE</scope>
    <source>
        <strain evidence="9">CCMP3105</strain>
    </source>
</reference>
<keyword evidence="4 8" id="KW-0732">Signal</keyword>
<proteinExistence type="predicted"/>
<evidence type="ECO:0000256" key="3">
    <source>
        <dbReference type="ARBA" id="ARBA00022651"/>
    </source>
</evidence>
<dbReference type="InterPro" id="IPR043595">
    <property type="entry name" value="FaeB/C/D"/>
</dbReference>
<keyword evidence="2" id="KW-0964">Secreted</keyword>
<evidence type="ECO:0000256" key="6">
    <source>
        <dbReference type="ARBA" id="ARBA00023277"/>
    </source>
</evidence>
<dbReference type="GO" id="GO:0045493">
    <property type="term" value="P:xylan catabolic process"/>
    <property type="evidence" value="ECO:0007669"/>
    <property type="project" value="UniProtKB-KW"/>
</dbReference>
<comment type="subcellular location">
    <subcellularLocation>
        <location evidence="1">Secreted</location>
    </subcellularLocation>
</comment>
<dbReference type="GO" id="GO:0030600">
    <property type="term" value="F:feruloyl esterase activity"/>
    <property type="evidence" value="ECO:0007669"/>
    <property type="project" value="InterPro"/>
</dbReference>
<evidence type="ECO:0000256" key="4">
    <source>
        <dbReference type="ARBA" id="ARBA00022729"/>
    </source>
</evidence>
<keyword evidence="3" id="KW-0858">Xylan degradation</keyword>
<dbReference type="EMBL" id="HBNR01070867">
    <property type="protein sequence ID" value="CAE4645626.1"/>
    <property type="molecule type" value="Transcribed_RNA"/>
</dbReference>
<dbReference type="GO" id="GO:0005576">
    <property type="term" value="C:extracellular region"/>
    <property type="evidence" value="ECO:0007669"/>
    <property type="project" value="UniProtKB-SubCell"/>
</dbReference>
<feature type="signal peptide" evidence="8">
    <location>
        <begin position="1"/>
        <end position="17"/>
    </location>
</feature>
<dbReference type="PANTHER" id="PTHR38050">
    <property type="match status" value="1"/>
</dbReference>
<protein>
    <recommendedName>
        <fullName evidence="10">Feruloyl esterase</fullName>
    </recommendedName>
</protein>
<dbReference type="Gene3D" id="3.40.50.1820">
    <property type="entry name" value="alpha/beta hydrolase"/>
    <property type="match status" value="1"/>
</dbReference>
<evidence type="ECO:0000256" key="8">
    <source>
        <dbReference type="SAM" id="SignalP"/>
    </source>
</evidence>